<protein>
    <submittedName>
        <fullName evidence="1">Uncharacterized protein</fullName>
    </submittedName>
</protein>
<organism evidence="1 2">
    <name type="scientific">Aldrovandia affinis</name>
    <dbReference type="NCBI Taxonomy" id="143900"/>
    <lineage>
        <taxon>Eukaryota</taxon>
        <taxon>Metazoa</taxon>
        <taxon>Chordata</taxon>
        <taxon>Craniata</taxon>
        <taxon>Vertebrata</taxon>
        <taxon>Euteleostomi</taxon>
        <taxon>Actinopterygii</taxon>
        <taxon>Neopterygii</taxon>
        <taxon>Teleostei</taxon>
        <taxon>Notacanthiformes</taxon>
        <taxon>Halosauridae</taxon>
        <taxon>Aldrovandia</taxon>
    </lineage>
</organism>
<proteinExistence type="predicted"/>
<name>A0AAD7WIF5_9TELE</name>
<accession>A0AAD7WIF5</accession>
<dbReference type="EMBL" id="JAINUG010000099">
    <property type="protein sequence ID" value="KAJ8397199.1"/>
    <property type="molecule type" value="Genomic_DNA"/>
</dbReference>
<dbReference type="Proteomes" id="UP001221898">
    <property type="component" value="Unassembled WGS sequence"/>
</dbReference>
<evidence type="ECO:0000313" key="2">
    <source>
        <dbReference type="Proteomes" id="UP001221898"/>
    </source>
</evidence>
<comment type="caution">
    <text evidence="1">The sequence shown here is derived from an EMBL/GenBank/DDBJ whole genome shotgun (WGS) entry which is preliminary data.</text>
</comment>
<reference evidence="1" key="1">
    <citation type="journal article" date="2023" name="Science">
        <title>Genome structures resolve the early diversification of teleost fishes.</title>
        <authorList>
            <person name="Parey E."/>
            <person name="Louis A."/>
            <person name="Montfort J."/>
            <person name="Bouchez O."/>
            <person name="Roques C."/>
            <person name="Iampietro C."/>
            <person name="Lluch J."/>
            <person name="Castinel A."/>
            <person name="Donnadieu C."/>
            <person name="Desvignes T."/>
            <person name="Floi Bucao C."/>
            <person name="Jouanno E."/>
            <person name="Wen M."/>
            <person name="Mejri S."/>
            <person name="Dirks R."/>
            <person name="Jansen H."/>
            <person name="Henkel C."/>
            <person name="Chen W.J."/>
            <person name="Zahm M."/>
            <person name="Cabau C."/>
            <person name="Klopp C."/>
            <person name="Thompson A.W."/>
            <person name="Robinson-Rechavi M."/>
            <person name="Braasch I."/>
            <person name="Lecointre G."/>
            <person name="Bobe J."/>
            <person name="Postlethwait J.H."/>
            <person name="Berthelot C."/>
            <person name="Roest Crollius H."/>
            <person name="Guiguen Y."/>
        </authorList>
    </citation>
    <scope>NUCLEOTIDE SEQUENCE</scope>
    <source>
        <strain evidence="1">NC1722</strain>
    </source>
</reference>
<dbReference type="AlphaFoldDB" id="A0AAD7WIF5"/>
<gene>
    <name evidence="1" type="ORF">AAFF_G00440330</name>
</gene>
<keyword evidence="2" id="KW-1185">Reference proteome</keyword>
<evidence type="ECO:0000313" key="1">
    <source>
        <dbReference type="EMBL" id="KAJ8397199.1"/>
    </source>
</evidence>
<sequence length="77" mass="8276">MAEGSDACQRVCFYTTPTPTDPPQIGTSAVLCERMRPNTMPCPGQTKGGVAMDATTATNDSDCDTEEAELRECSARW</sequence>